<evidence type="ECO:0008006" key="3">
    <source>
        <dbReference type="Google" id="ProtNLM"/>
    </source>
</evidence>
<organism evidence="1 2">
    <name type="scientific">Trichormus variabilis NIES-23</name>
    <dbReference type="NCBI Taxonomy" id="1973479"/>
    <lineage>
        <taxon>Bacteria</taxon>
        <taxon>Bacillati</taxon>
        <taxon>Cyanobacteriota</taxon>
        <taxon>Cyanophyceae</taxon>
        <taxon>Nostocales</taxon>
        <taxon>Nostocaceae</taxon>
        <taxon>Trichormus</taxon>
    </lineage>
</organism>
<protein>
    <recommendedName>
        <fullName evidence="3">DUF4278 domain-containing protein</fullName>
    </recommendedName>
</protein>
<reference evidence="1 2" key="1">
    <citation type="submission" date="2017-06" db="EMBL/GenBank/DDBJ databases">
        <title>Genome sequencing of cyanobaciteial culture collection at National Institute for Environmental Studies (NIES).</title>
        <authorList>
            <person name="Hirose Y."/>
            <person name="Shimura Y."/>
            <person name="Fujisawa T."/>
            <person name="Nakamura Y."/>
            <person name="Kawachi M."/>
        </authorList>
    </citation>
    <scope>NUCLEOTIDE SEQUENCE [LARGE SCALE GENOMIC DNA]</scope>
    <source>
        <strain evidence="1 2">NIES-23</strain>
    </source>
</reference>
<accession>A0A1Z4KHF1</accession>
<sequence>MEINYQLLPYKCDYPLSKITAAKVSLKYRGADYNINYSVVNQNVPTHQTLIYRGALYIKNQVISTISQPRRNLKYRGVIYS</sequence>
<dbReference type="EMBL" id="AP018216">
    <property type="protein sequence ID" value="BAY68418.1"/>
    <property type="molecule type" value="Genomic_DNA"/>
</dbReference>
<evidence type="ECO:0000313" key="2">
    <source>
        <dbReference type="Proteomes" id="UP000217507"/>
    </source>
</evidence>
<evidence type="ECO:0000313" key="1">
    <source>
        <dbReference type="EMBL" id="BAY68418.1"/>
    </source>
</evidence>
<proteinExistence type="predicted"/>
<gene>
    <name evidence="1" type="ORF">NIES23_12040</name>
</gene>
<name>A0A1Z4KHF1_ANAVA</name>
<dbReference type="InterPro" id="IPR025458">
    <property type="entry name" value="DUF4278"/>
</dbReference>
<dbReference type="Proteomes" id="UP000217507">
    <property type="component" value="Chromosome"/>
</dbReference>
<dbReference type="AlphaFoldDB" id="A0A1Z4KHF1"/>
<dbReference type="Pfam" id="PF14105">
    <property type="entry name" value="DUF4278"/>
    <property type="match status" value="1"/>
</dbReference>